<organism evidence="1 2">
    <name type="scientific">Panagrolaimus sp. PS1159</name>
    <dbReference type="NCBI Taxonomy" id="55785"/>
    <lineage>
        <taxon>Eukaryota</taxon>
        <taxon>Metazoa</taxon>
        <taxon>Ecdysozoa</taxon>
        <taxon>Nematoda</taxon>
        <taxon>Chromadorea</taxon>
        <taxon>Rhabditida</taxon>
        <taxon>Tylenchina</taxon>
        <taxon>Panagrolaimomorpha</taxon>
        <taxon>Panagrolaimoidea</taxon>
        <taxon>Panagrolaimidae</taxon>
        <taxon>Panagrolaimus</taxon>
    </lineage>
</organism>
<dbReference type="Proteomes" id="UP000887580">
    <property type="component" value="Unplaced"/>
</dbReference>
<reference evidence="2" key="1">
    <citation type="submission" date="2022-11" db="UniProtKB">
        <authorList>
            <consortium name="WormBaseParasite"/>
        </authorList>
    </citation>
    <scope>IDENTIFICATION</scope>
</reference>
<sequence>MVVHVGIGYNFLPLLVSIYDTINKTYSDFELESRWPPALFKEVYESDIEKIDNMFTEIKLKIDGECGCVCIVLNSPRFYPLYNYFVTSAVSHGFENVQIIDTSSALLYASLWGLNNLPENCDIIQQKRSTKDFKLWHKRSDIVTLKDSIDFNKTTIESKIEEGLLCNGAIGAIVIHHKNYDVEQMENYFPNFDYFSVEGYEKNVGALYKARMMGSGPDVNYLDVESEHGTSVILQIDDVEILRTEYGEILPLTKIVEYELPADNSTLTVITSKNEKKEHSIPNWRKILILLHIQKDKAFVIAIFKHYKNSLEQIERIFKSRWDTYVEISDIYYFPVKIQVNNDEINAFGIDLGTTRCCAAVNRKNGIETVALENAGGRLLPSYVAFDEDHDKCGQIVIDRLRNFGKFSVFDAKRIIGKQYEEIKMDKAWPFEVKKHCFTYILSNGKEGEFEETVTEVMTSKGATLKFLDEISATLLKHVKKCAEEFQRKHLNEVVITVPAAFNQKQTQSTFDAAIHAGFHNAYLLPEPVAAAFAYFIDRPIPNSSTLLLFDLGGGTLDVCIFKIEKNELQIISRSGDPNIGGRDFDNLIVSFFEEKLTQSYEMKMTDVKRLKLLLKCQNLKESLSILDEANLDAEEIDPSIETFIPITRNQFEKMSANLVQEIRFNIEKALNKINLQSCQIQKVLQVGGGCRMPMIKALLKEMFTDSEHCADQNPDEVVAIGAAYYAYYLNQKDKSKCSVM</sequence>
<evidence type="ECO:0000313" key="2">
    <source>
        <dbReference type="WBParaSite" id="PS1159_v2.g780.t1"/>
    </source>
</evidence>
<protein>
    <submittedName>
        <fullName evidence="2">Uncharacterized protein</fullName>
    </submittedName>
</protein>
<evidence type="ECO:0000313" key="1">
    <source>
        <dbReference type="Proteomes" id="UP000887580"/>
    </source>
</evidence>
<dbReference type="WBParaSite" id="PS1159_v2.g780.t1">
    <property type="protein sequence ID" value="PS1159_v2.g780.t1"/>
    <property type="gene ID" value="PS1159_v2.g780"/>
</dbReference>
<name>A0AC35GR68_9BILA</name>
<accession>A0AC35GR68</accession>
<proteinExistence type="predicted"/>